<proteinExistence type="predicted"/>
<feature type="compositionally biased region" description="Basic residues" evidence="1">
    <location>
        <begin position="331"/>
        <end position="340"/>
    </location>
</feature>
<comment type="caution">
    <text evidence="2">The sequence shown here is derived from an EMBL/GenBank/DDBJ whole genome shotgun (WGS) entry which is preliminary data.</text>
</comment>
<evidence type="ECO:0000313" key="2">
    <source>
        <dbReference type="EMBL" id="CCH43587.1"/>
    </source>
</evidence>
<dbReference type="EMBL" id="CAIF01000084">
    <property type="protein sequence ID" value="CCH43587.1"/>
    <property type="molecule type" value="Genomic_DNA"/>
</dbReference>
<feature type="compositionally biased region" description="Low complexity" evidence="1">
    <location>
        <begin position="172"/>
        <end position="183"/>
    </location>
</feature>
<accession>K0KN00</accession>
<sequence length="340" mass="38840">MSFYSQSSRPPTKSSYTSTSQHSLSRSNSSRVVSSLNRSKELLSVEEELKELLKNSHFNDKQKLAFWEMLESTFDLFQSPLQNGYQNESLIDSSSLELYSKMQSLVTALSSLIMNEEEELVKNEKSIGNKSNDSTEFSDEENDNNNNNSNFFNEAKSTTFPKSASISNLRISSQNNSRRSSINHPLHNNSESRRSSIYFKNSPNLQHTQLHSPHQFESNPLSSRSNSIRQNDKSYHGLKQDHGNNHLKNSFKALQTPIPRSFSGRSERPKSMYVENQTPPLPSYSSPLRSNYDQFNQEFGSETSFDNTAGQRSNFGRRDSNLSNISSRSVNKSKRYSMRF</sequence>
<feature type="region of interest" description="Disordered" evidence="1">
    <location>
        <begin position="172"/>
        <end position="193"/>
    </location>
</feature>
<name>K0KN00_WICCF</name>
<feature type="compositionally biased region" description="Polar residues" evidence="1">
    <location>
        <begin position="206"/>
        <end position="229"/>
    </location>
</feature>
<feature type="compositionally biased region" description="Basic and acidic residues" evidence="1">
    <location>
        <begin position="230"/>
        <end position="244"/>
    </location>
</feature>
<feature type="compositionally biased region" description="Polar residues" evidence="1">
    <location>
        <begin position="321"/>
        <end position="330"/>
    </location>
</feature>
<feature type="compositionally biased region" description="Low complexity" evidence="1">
    <location>
        <begin position="144"/>
        <end position="154"/>
    </location>
</feature>
<feature type="compositionally biased region" description="Polar residues" evidence="1">
    <location>
        <begin position="291"/>
        <end position="314"/>
    </location>
</feature>
<feature type="region of interest" description="Disordered" evidence="1">
    <location>
        <begin position="206"/>
        <end position="340"/>
    </location>
</feature>
<dbReference type="Proteomes" id="UP000009328">
    <property type="component" value="Unassembled WGS sequence"/>
</dbReference>
<dbReference type="AlphaFoldDB" id="K0KN00"/>
<protein>
    <submittedName>
        <fullName evidence="2">Interferon alpha-10</fullName>
    </submittedName>
</protein>
<dbReference type="HOGENOM" id="CLU_816845_0_0_1"/>
<evidence type="ECO:0000256" key="1">
    <source>
        <dbReference type="SAM" id="MobiDB-lite"/>
    </source>
</evidence>
<feature type="compositionally biased region" description="Low complexity" evidence="1">
    <location>
        <begin position="14"/>
        <end position="32"/>
    </location>
</feature>
<dbReference type="InParanoid" id="K0KN00"/>
<feature type="compositionally biased region" description="Polar residues" evidence="1">
    <location>
        <begin position="1"/>
        <end position="13"/>
    </location>
</feature>
<gene>
    <name evidence="2" type="ORF">BN7_3140</name>
</gene>
<feature type="region of interest" description="Disordered" evidence="1">
    <location>
        <begin position="1"/>
        <end position="32"/>
    </location>
</feature>
<evidence type="ECO:0000313" key="3">
    <source>
        <dbReference type="Proteomes" id="UP000009328"/>
    </source>
</evidence>
<keyword evidence="3" id="KW-1185">Reference proteome</keyword>
<organism evidence="2 3">
    <name type="scientific">Wickerhamomyces ciferrii (strain ATCC 14091 / BCRC 22168 / CBS 111 / JCM 3599 / NBRC 0793 / NRRL Y-1031 F-60-10)</name>
    <name type="common">Yeast</name>
    <name type="synonym">Pichia ciferrii</name>
    <dbReference type="NCBI Taxonomy" id="1206466"/>
    <lineage>
        <taxon>Eukaryota</taxon>
        <taxon>Fungi</taxon>
        <taxon>Dikarya</taxon>
        <taxon>Ascomycota</taxon>
        <taxon>Saccharomycotina</taxon>
        <taxon>Saccharomycetes</taxon>
        <taxon>Phaffomycetales</taxon>
        <taxon>Wickerhamomycetaceae</taxon>
        <taxon>Wickerhamomyces</taxon>
    </lineage>
</organism>
<feature type="region of interest" description="Disordered" evidence="1">
    <location>
        <begin position="121"/>
        <end position="155"/>
    </location>
</feature>
<reference evidence="2 3" key="1">
    <citation type="journal article" date="2012" name="Eukaryot. Cell">
        <title>Draft genome sequence of Wickerhamomyces ciferrii NRRL Y-1031 F-60-10.</title>
        <authorList>
            <person name="Schneider J."/>
            <person name="Andrea H."/>
            <person name="Blom J."/>
            <person name="Jaenicke S."/>
            <person name="Ruckert C."/>
            <person name="Schorsch C."/>
            <person name="Szczepanowski R."/>
            <person name="Farwick M."/>
            <person name="Goesmann A."/>
            <person name="Puhler A."/>
            <person name="Schaffer S."/>
            <person name="Tauch A."/>
            <person name="Kohler T."/>
            <person name="Brinkrolf K."/>
        </authorList>
    </citation>
    <scope>NUCLEOTIDE SEQUENCE [LARGE SCALE GENOMIC DNA]</scope>
    <source>
        <strain evidence="3">ATCC 14091 / BCRC 22168 / CBS 111 / JCM 3599 / NBRC 0793 / NRRL Y-1031 F-60-10</strain>
    </source>
</reference>